<accession>A0A6G1LKJ3</accession>
<organism evidence="2 3">
    <name type="scientific">Teratosphaeria nubilosa</name>
    <dbReference type="NCBI Taxonomy" id="161662"/>
    <lineage>
        <taxon>Eukaryota</taxon>
        <taxon>Fungi</taxon>
        <taxon>Dikarya</taxon>
        <taxon>Ascomycota</taxon>
        <taxon>Pezizomycotina</taxon>
        <taxon>Dothideomycetes</taxon>
        <taxon>Dothideomycetidae</taxon>
        <taxon>Mycosphaerellales</taxon>
        <taxon>Teratosphaeriaceae</taxon>
        <taxon>Teratosphaeria</taxon>
    </lineage>
</organism>
<reference evidence="2" key="1">
    <citation type="journal article" date="2020" name="Stud. Mycol.">
        <title>101 Dothideomycetes genomes: a test case for predicting lifestyles and emergence of pathogens.</title>
        <authorList>
            <person name="Haridas S."/>
            <person name="Albert R."/>
            <person name="Binder M."/>
            <person name="Bloem J."/>
            <person name="Labutti K."/>
            <person name="Salamov A."/>
            <person name="Andreopoulos B."/>
            <person name="Baker S."/>
            <person name="Barry K."/>
            <person name="Bills G."/>
            <person name="Bluhm B."/>
            <person name="Cannon C."/>
            <person name="Castanera R."/>
            <person name="Culley D."/>
            <person name="Daum C."/>
            <person name="Ezra D."/>
            <person name="Gonzalez J."/>
            <person name="Henrissat B."/>
            <person name="Kuo A."/>
            <person name="Liang C."/>
            <person name="Lipzen A."/>
            <person name="Lutzoni F."/>
            <person name="Magnuson J."/>
            <person name="Mondo S."/>
            <person name="Nolan M."/>
            <person name="Ohm R."/>
            <person name="Pangilinan J."/>
            <person name="Park H.-J."/>
            <person name="Ramirez L."/>
            <person name="Alfaro M."/>
            <person name="Sun H."/>
            <person name="Tritt A."/>
            <person name="Yoshinaga Y."/>
            <person name="Zwiers L.-H."/>
            <person name="Turgeon B."/>
            <person name="Goodwin S."/>
            <person name="Spatafora J."/>
            <person name="Crous P."/>
            <person name="Grigoriev I."/>
        </authorList>
    </citation>
    <scope>NUCLEOTIDE SEQUENCE</scope>
    <source>
        <strain evidence="2">CBS 116005</strain>
    </source>
</reference>
<dbReference type="Proteomes" id="UP000799436">
    <property type="component" value="Unassembled WGS sequence"/>
</dbReference>
<name>A0A6G1LKJ3_9PEZI</name>
<dbReference type="EMBL" id="ML995812">
    <property type="protein sequence ID" value="KAF2773089.1"/>
    <property type="molecule type" value="Genomic_DNA"/>
</dbReference>
<evidence type="ECO:0000313" key="2">
    <source>
        <dbReference type="EMBL" id="KAF2773089.1"/>
    </source>
</evidence>
<sequence>MSSPPTPPKPTPQTCHCSLVPLTFPHAPLTQTTILPTPATAAGYLNHPDQKPPTSKSSAHRTNSRNNYMGEKDRQSAFILQDLRIFNADSVDFRECEGCRGFNNEGMCGEHTDDTRD</sequence>
<feature type="region of interest" description="Disordered" evidence="1">
    <location>
        <begin position="31"/>
        <end position="73"/>
    </location>
</feature>
<proteinExistence type="predicted"/>
<evidence type="ECO:0000256" key="1">
    <source>
        <dbReference type="SAM" id="MobiDB-lite"/>
    </source>
</evidence>
<protein>
    <submittedName>
        <fullName evidence="2">Uncharacterized protein</fullName>
    </submittedName>
</protein>
<gene>
    <name evidence="2" type="ORF">EJ03DRAFT_324137</name>
</gene>
<evidence type="ECO:0000313" key="3">
    <source>
        <dbReference type="Proteomes" id="UP000799436"/>
    </source>
</evidence>
<dbReference type="AlphaFoldDB" id="A0A6G1LKJ3"/>
<keyword evidence="3" id="KW-1185">Reference proteome</keyword>